<name>A0A0M4M298_9GAMM</name>
<dbReference type="STRING" id="1125411.W908_03295"/>
<evidence type="ECO:0000313" key="6">
    <source>
        <dbReference type="EMBL" id="ALE01692.1"/>
    </source>
</evidence>
<dbReference type="Pfam" id="PF00437">
    <property type="entry name" value="T2SSE"/>
    <property type="match status" value="1"/>
</dbReference>
<dbReference type="SUPFAM" id="SSF160246">
    <property type="entry name" value="EspE N-terminal domain-like"/>
    <property type="match status" value="1"/>
</dbReference>
<organism evidence="6 7">
    <name type="scientific">Candidatus Pseudothioglobus singularis PS1</name>
    <dbReference type="NCBI Taxonomy" id="1125411"/>
    <lineage>
        <taxon>Bacteria</taxon>
        <taxon>Pseudomonadati</taxon>
        <taxon>Pseudomonadota</taxon>
        <taxon>Gammaproteobacteria</taxon>
        <taxon>Candidatus Pseudothioglobaceae</taxon>
        <taxon>Candidatus Pseudothioglobus</taxon>
    </lineage>
</organism>
<keyword evidence="2" id="KW-0547">Nucleotide-binding</keyword>
<feature type="domain" description="AAA+ ATPase" evidence="5">
    <location>
        <begin position="363"/>
        <end position="484"/>
    </location>
</feature>
<dbReference type="AlphaFoldDB" id="A0A0M4M298"/>
<dbReference type="EMBL" id="CP006911">
    <property type="protein sequence ID" value="ALE01692.1"/>
    <property type="molecule type" value="Genomic_DNA"/>
</dbReference>
<comment type="similarity">
    <text evidence="1">Belongs to the GSP E family.</text>
</comment>
<keyword evidence="3" id="KW-0067">ATP-binding</keyword>
<evidence type="ECO:0000256" key="4">
    <source>
        <dbReference type="SAM" id="MobiDB-lite"/>
    </source>
</evidence>
<dbReference type="GO" id="GO:0005524">
    <property type="term" value="F:ATP binding"/>
    <property type="evidence" value="ECO:0007669"/>
    <property type="project" value="UniProtKB-KW"/>
</dbReference>
<dbReference type="Gene3D" id="3.30.450.90">
    <property type="match status" value="1"/>
</dbReference>
<dbReference type="CDD" id="cd01129">
    <property type="entry name" value="PulE-GspE-like"/>
    <property type="match status" value="1"/>
</dbReference>
<accession>A0A0M4M298</accession>
<dbReference type="OrthoDB" id="9804785at2"/>
<dbReference type="Gene3D" id="3.30.300.160">
    <property type="entry name" value="Type II secretion system, protein E, N-terminal domain"/>
    <property type="match status" value="1"/>
</dbReference>
<dbReference type="Gene3D" id="3.40.50.300">
    <property type="entry name" value="P-loop containing nucleotide triphosphate hydrolases"/>
    <property type="match status" value="1"/>
</dbReference>
<dbReference type="RefSeq" id="WP_053819912.1">
    <property type="nucleotide sequence ID" value="NZ_CP006911.1"/>
</dbReference>
<dbReference type="SUPFAM" id="SSF52540">
    <property type="entry name" value="P-loop containing nucleoside triphosphate hydrolases"/>
    <property type="match status" value="1"/>
</dbReference>
<reference evidence="6 7" key="1">
    <citation type="journal article" date="2015" name="Genome Announc.">
        <title>Genome Sequence of 'Candidatus Thioglobus singularis' Strain PS1, a Mixotroph from the SUP05 Clade of Marine Gammaproteobacteria.</title>
        <authorList>
            <person name="Marshall K.T."/>
            <person name="Morris R.M."/>
        </authorList>
    </citation>
    <scope>NUCLEOTIDE SEQUENCE [LARGE SCALE GENOMIC DNA]</scope>
    <source>
        <strain evidence="6 7">PS1</strain>
    </source>
</reference>
<evidence type="ECO:0000259" key="5">
    <source>
        <dbReference type="SMART" id="SM00382"/>
    </source>
</evidence>
<gene>
    <name evidence="6" type="ORF">W908_03295</name>
</gene>
<keyword evidence="7" id="KW-1185">Reference proteome</keyword>
<proteinExistence type="inferred from homology"/>
<feature type="compositionally biased region" description="Polar residues" evidence="4">
    <location>
        <begin position="153"/>
        <end position="173"/>
    </location>
</feature>
<dbReference type="InterPro" id="IPR037257">
    <property type="entry name" value="T2SS_E_N_sf"/>
</dbReference>
<dbReference type="InterPro" id="IPR003593">
    <property type="entry name" value="AAA+_ATPase"/>
</dbReference>
<dbReference type="PANTHER" id="PTHR30258">
    <property type="entry name" value="TYPE II SECRETION SYSTEM PROTEIN GSPE-RELATED"/>
    <property type="match status" value="1"/>
</dbReference>
<feature type="region of interest" description="Disordered" evidence="4">
    <location>
        <begin position="153"/>
        <end position="179"/>
    </location>
</feature>
<dbReference type="PANTHER" id="PTHR30258:SF1">
    <property type="entry name" value="PROTEIN TRANSPORT PROTEIN HOFB HOMOLOG"/>
    <property type="match status" value="1"/>
</dbReference>
<dbReference type="GO" id="GO:0016887">
    <property type="term" value="F:ATP hydrolysis activity"/>
    <property type="evidence" value="ECO:0007669"/>
    <property type="project" value="TreeGrafter"/>
</dbReference>
<evidence type="ECO:0000256" key="1">
    <source>
        <dbReference type="ARBA" id="ARBA00006611"/>
    </source>
</evidence>
<dbReference type="Proteomes" id="UP000068905">
    <property type="component" value="Chromosome"/>
</dbReference>
<dbReference type="InterPro" id="IPR001482">
    <property type="entry name" value="T2SS/T4SS_dom"/>
</dbReference>
<dbReference type="FunFam" id="3.40.50.300:FF:000398">
    <property type="entry name" value="Type IV pilus assembly ATPase PilB"/>
    <property type="match status" value="1"/>
</dbReference>
<sequence length="615" mass="67699">MASLGVPPESAEQIASLLHSNGLISEVDLKSAMVSSDEGDKCLIETLIDYRFTDEKSIASAISGSYDIEFLPELSADNIDFTSSDILSKKYIAENRIIPISVHGHTLDVAISEPSALNQMQSIALLTDKKVNPYLVTISQISEILDSFNSIDPSSASAPRTPKINTKSNSSAKANGRANALDAKIKTETKIDPAIAKKARQDKLNQEKAKAEVTKDDEDGEQYSAVVVQFIDTNLKKAIREGVSDIHFEVFKHSARMRFRLDGVLMEEPGTNKVLFENYSKIITRIKIMSRLDIAERRKAQDGAITLKVDDKEVDFRVSCMPTSFGERVVMRILDTDGIDLSIEKLGFHEDDEKAFIDSITSPQGMVLVTGPTGSGKSTTLYAALNKINKEDINILTAEDPVEFTLDGVGQVHVKPDHGMTFASALRSFLRQDPEVVMVGEIRDQETVEIAIKAALTGHLVLSTLHTNDAVSTITRILNMGVQPYLITSALTLIIAQRLARKNCNDCLVEDESVNESQLRSVGFSAEEATRVSVFKGTGCDICNGTGYKGRKGVYEVLRISDNLIEGILQEKTTPELKKIALEKDNFLNMQEIGRTFLKDGSISIEEYKRILILD</sequence>
<dbReference type="SMART" id="SM00382">
    <property type="entry name" value="AAA"/>
    <property type="match status" value="1"/>
</dbReference>
<dbReference type="InterPro" id="IPR027417">
    <property type="entry name" value="P-loop_NTPase"/>
</dbReference>
<dbReference type="KEGG" id="tsn:W908_03295"/>
<evidence type="ECO:0000256" key="3">
    <source>
        <dbReference type="ARBA" id="ARBA00022840"/>
    </source>
</evidence>
<evidence type="ECO:0000256" key="2">
    <source>
        <dbReference type="ARBA" id="ARBA00022741"/>
    </source>
</evidence>
<dbReference type="InterPro" id="IPR007831">
    <property type="entry name" value="T2SS_GspE_N"/>
</dbReference>
<dbReference type="PATRIC" id="fig|1125411.7.peg.644"/>
<dbReference type="Pfam" id="PF05157">
    <property type="entry name" value="MshEN"/>
    <property type="match status" value="1"/>
</dbReference>
<protein>
    <submittedName>
        <fullName evidence="6">Type II Secretion System PilB</fullName>
    </submittedName>
</protein>
<dbReference type="GO" id="GO:0005886">
    <property type="term" value="C:plasma membrane"/>
    <property type="evidence" value="ECO:0007669"/>
    <property type="project" value="TreeGrafter"/>
</dbReference>
<evidence type="ECO:0000313" key="7">
    <source>
        <dbReference type="Proteomes" id="UP000068905"/>
    </source>
</evidence>